<feature type="non-terminal residue" evidence="1">
    <location>
        <position position="1"/>
    </location>
</feature>
<dbReference type="Proteomes" id="UP000003112">
    <property type="component" value="Unassembled WGS sequence"/>
</dbReference>
<comment type="caution">
    <text evidence="1">The sequence shown here is derived from an EMBL/GenBank/DDBJ whole genome shotgun (WGS) entry which is preliminary data.</text>
</comment>
<evidence type="ECO:0000313" key="1">
    <source>
        <dbReference type="EMBL" id="EFU29156.1"/>
    </source>
</evidence>
<evidence type="ECO:0000313" key="2">
    <source>
        <dbReference type="Proteomes" id="UP000003112"/>
    </source>
</evidence>
<dbReference type="EMBL" id="AEPD01000069">
    <property type="protein sequence ID" value="EFU29156.1"/>
    <property type="molecule type" value="Genomic_DNA"/>
</dbReference>
<dbReference type="HOGENOM" id="CLU_2800114_0_0_10"/>
<proteinExistence type="predicted"/>
<accession>E6KBB0</accession>
<sequence length="67" mass="7202">RYAGASFGYGAITPCGAAFQPLPLALAVQHRGPTTPGVRRHTPGLGSSPVARRYWGNHWIIFFSSGY</sequence>
<protein>
    <submittedName>
        <fullName evidence="1">Uncharacterized protein</fullName>
    </submittedName>
</protein>
<reference evidence="1 2" key="1">
    <citation type="submission" date="2010-10" db="EMBL/GenBank/DDBJ databases">
        <authorList>
            <person name="Muzny D."/>
            <person name="Qin X."/>
            <person name="Deng J."/>
            <person name="Jiang H."/>
            <person name="Liu Y."/>
            <person name="Qu J."/>
            <person name="Song X.-Z."/>
            <person name="Zhang L."/>
            <person name="Thornton R."/>
            <person name="Coyle M."/>
            <person name="Francisco L."/>
            <person name="Jackson L."/>
            <person name="Javaid M."/>
            <person name="Korchina V."/>
            <person name="Kovar C."/>
            <person name="Mata R."/>
            <person name="Mathew T."/>
            <person name="Ngo R."/>
            <person name="Nguyen L."/>
            <person name="Nguyen N."/>
            <person name="Okwuonu G."/>
            <person name="Ongeri F."/>
            <person name="Pham C."/>
            <person name="Simmons D."/>
            <person name="Wilczek-Boney K."/>
            <person name="Hale W."/>
            <person name="Jakkamsetti A."/>
            <person name="Pham P."/>
            <person name="Ruth R."/>
            <person name="San Lucas F."/>
            <person name="Warren J."/>
            <person name="Zhang J."/>
            <person name="Zhao Z."/>
            <person name="Zhou C."/>
            <person name="Zhu D."/>
            <person name="Lee S."/>
            <person name="Bess C."/>
            <person name="Blankenburg K."/>
            <person name="Forbes L."/>
            <person name="Fu Q."/>
            <person name="Gubbala S."/>
            <person name="Hirani K."/>
            <person name="Jayaseelan J.C."/>
            <person name="Lara F."/>
            <person name="Munidasa M."/>
            <person name="Palculict T."/>
            <person name="Patil S."/>
            <person name="Pu L.-L."/>
            <person name="Saada N."/>
            <person name="Tang L."/>
            <person name="Weissenberger G."/>
            <person name="Zhu Y."/>
            <person name="Hemphill L."/>
            <person name="Shang Y."/>
            <person name="Youmans B."/>
            <person name="Ayvaz T."/>
            <person name="Ross M."/>
            <person name="Santibanez J."/>
            <person name="Aqrawi P."/>
            <person name="Gross S."/>
            <person name="Joshi V."/>
            <person name="Fowler G."/>
            <person name="Nazareth L."/>
            <person name="Reid J."/>
            <person name="Worley K."/>
            <person name="Petrosino J."/>
            <person name="Highlander S."/>
            <person name="Gibbs R."/>
        </authorList>
    </citation>
    <scope>NUCLEOTIDE SEQUENCE [LARGE SCALE GENOMIC DNA]</scope>
    <source>
        <strain evidence="1 2">ATCC 33574</strain>
    </source>
</reference>
<dbReference type="AlphaFoldDB" id="E6KBB0"/>
<keyword evidence="2" id="KW-1185">Reference proteome</keyword>
<gene>
    <name evidence="1" type="ORF">HMPREF6485_2897</name>
</gene>
<organism evidence="1 2">
    <name type="scientific">Segatella buccae ATCC 33574</name>
    <dbReference type="NCBI Taxonomy" id="873513"/>
    <lineage>
        <taxon>Bacteria</taxon>
        <taxon>Pseudomonadati</taxon>
        <taxon>Bacteroidota</taxon>
        <taxon>Bacteroidia</taxon>
        <taxon>Bacteroidales</taxon>
        <taxon>Prevotellaceae</taxon>
        <taxon>Segatella</taxon>
    </lineage>
</organism>
<name>E6KBB0_9BACT</name>